<dbReference type="EMBL" id="KQ423898">
    <property type="protein sequence ID" value="KOF72001.1"/>
    <property type="molecule type" value="Genomic_DNA"/>
</dbReference>
<dbReference type="GO" id="GO:0006979">
    <property type="term" value="P:response to oxidative stress"/>
    <property type="evidence" value="ECO:0007669"/>
    <property type="project" value="InterPro"/>
</dbReference>
<dbReference type="InterPro" id="IPR000889">
    <property type="entry name" value="Glutathione_peroxidase"/>
</dbReference>
<dbReference type="AlphaFoldDB" id="A0A0L8G4P1"/>
<dbReference type="PANTHER" id="PTHR11592">
    <property type="entry name" value="GLUTATHIONE PEROXIDASE"/>
    <property type="match status" value="1"/>
</dbReference>
<evidence type="ECO:0000256" key="3">
    <source>
        <dbReference type="ARBA" id="ARBA00023002"/>
    </source>
</evidence>
<proteinExistence type="inferred from homology"/>
<evidence type="ECO:0000256" key="1">
    <source>
        <dbReference type="ARBA" id="ARBA00006926"/>
    </source>
</evidence>
<protein>
    <recommendedName>
        <fullName evidence="5">Glutathione peroxidase</fullName>
    </recommendedName>
</protein>
<comment type="similarity">
    <text evidence="1">Belongs to the glutathione peroxidase family.</text>
</comment>
<reference evidence="4" key="1">
    <citation type="submission" date="2015-07" db="EMBL/GenBank/DDBJ databases">
        <title>MeaNS - Measles Nucleotide Surveillance Program.</title>
        <authorList>
            <person name="Tran T."/>
            <person name="Druce J."/>
        </authorList>
    </citation>
    <scope>NUCLEOTIDE SEQUENCE</scope>
    <source>
        <strain evidence="4">UCB-OBI-ISO-001</strain>
        <tissue evidence="4">Gonad</tissue>
    </source>
</reference>
<name>A0A0L8G4P1_OCTBM</name>
<dbReference type="PROSITE" id="PS51355">
    <property type="entry name" value="GLUTATHIONE_PEROXID_3"/>
    <property type="match status" value="1"/>
</dbReference>
<dbReference type="PANTHER" id="PTHR11592:SF78">
    <property type="entry name" value="GLUTATHIONE PEROXIDASE"/>
    <property type="match status" value="1"/>
</dbReference>
<evidence type="ECO:0000313" key="4">
    <source>
        <dbReference type="EMBL" id="KOF72001.1"/>
    </source>
</evidence>
<keyword evidence="2" id="KW-0575">Peroxidase</keyword>
<dbReference type="Gene3D" id="3.40.30.10">
    <property type="entry name" value="Glutaredoxin"/>
    <property type="match status" value="1"/>
</dbReference>
<dbReference type="GO" id="GO:0004601">
    <property type="term" value="F:peroxidase activity"/>
    <property type="evidence" value="ECO:0007669"/>
    <property type="project" value="UniProtKB-KW"/>
</dbReference>
<evidence type="ECO:0000256" key="2">
    <source>
        <dbReference type="ARBA" id="ARBA00022559"/>
    </source>
</evidence>
<keyword evidence="3" id="KW-0560">Oxidoreductase</keyword>
<dbReference type="OrthoDB" id="446890at2759"/>
<accession>A0A0L8G4P1</accession>
<evidence type="ECO:0008006" key="5">
    <source>
        <dbReference type="Google" id="ProtNLM"/>
    </source>
</evidence>
<dbReference type="STRING" id="37653.A0A0L8G4P1"/>
<dbReference type="SUPFAM" id="SSF52833">
    <property type="entry name" value="Thioredoxin-like"/>
    <property type="match status" value="1"/>
</dbReference>
<sequence length="129" mass="15332">MTTRQNHVHNRGHIHGHLKLHRSTNFLTCYQSDNHSTSLYDYKSYDIHGAEEIPLSVYRDKSYCPSPKQDFASVERLHYKPMSANDIRWNFEKFLINRKGKPVMRFATAVLPNEIRPYIVHLLEEKEEF</sequence>
<gene>
    <name evidence="4" type="ORF">OCBIM_22000206mg</name>
</gene>
<organism evidence="4">
    <name type="scientific">Octopus bimaculoides</name>
    <name type="common">California two-spotted octopus</name>
    <dbReference type="NCBI Taxonomy" id="37653"/>
    <lineage>
        <taxon>Eukaryota</taxon>
        <taxon>Metazoa</taxon>
        <taxon>Spiralia</taxon>
        <taxon>Lophotrochozoa</taxon>
        <taxon>Mollusca</taxon>
        <taxon>Cephalopoda</taxon>
        <taxon>Coleoidea</taxon>
        <taxon>Octopodiformes</taxon>
        <taxon>Octopoda</taxon>
        <taxon>Incirrata</taxon>
        <taxon>Octopodidae</taxon>
        <taxon>Octopus</taxon>
    </lineage>
</organism>
<dbReference type="InterPro" id="IPR036249">
    <property type="entry name" value="Thioredoxin-like_sf"/>
</dbReference>